<evidence type="ECO:0000256" key="1">
    <source>
        <dbReference type="ARBA" id="ARBA00023015"/>
    </source>
</evidence>
<gene>
    <name evidence="5" type="ORF">ACH46_18865</name>
</gene>
<dbReference type="InterPro" id="IPR002577">
    <property type="entry name" value="HTH_HxlR"/>
</dbReference>
<dbReference type="SUPFAM" id="SSF46785">
    <property type="entry name" value="Winged helix' DNA-binding domain"/>
    <property type="match status" value="2"/>
</dbReference>
<dbReference type="Pfam" id="PF01638">
    <property type="entry name" value="HxlR"/>
    <property type="match status" value="2"/>
</dbReference>
<dbReference type="RefSeq" id="WP_082399941.1">
    <property type="nucleotide sequence ID" value="NZ_CP011853.1"/>
</dbReference>
<dbReference type="InterPro" id="IPR036388">
    <property type="entry name" value="WH-like_DNA-bd_sf"/>
</dbReference>
<dbReference type="KEGG" id="goq:ACH46_18865"/>
<protein>
    <recommendedName>
        <fullName evidence="4">HTH hxlR-type domain-containing protein</fullName>
    </recommendedName>
</protein>
<keyword evidence="2" id="KW-0238">DNA-binding</keyword>
<dbReference type="EMBL" id="CP011853">
    <property type="protein sequence ID" value="ALG87035.1"/>
    <property type="molecule type" value="Genomic_DNA"/>
</dbReference>
<keyword evidence="3" id="KW-0804">Transcription</keyword>
<dbReference type="AlphaFoldDB" id="A0A0N9NF70"/>
<evidence type="ECO:0000313" key="5">
    <source>
        <dbReference type="EMBL" id="ALG87035.1"/>
    </source>
</evidence>
<evidence type="ECO:0000259" key="4">
    <source>
        <dbReference type="PROSITE" id="PS51118"/>
    </source>
</evidence>
<proteinExistence type="predicted"/>
<dbReference type="PANTHER" id="PTHR33204">
    <property type="entry name" value="TRANSCRIPTIONAL REGULATOR, MARR FAMILY"/>
    <property type="match status" value="1"/>
</dbReference>
<reference evidence="5 6" key="2">
    <citation type="journal article" date="2017" name="Int. J. Syst. Evol. Microbiol.">
        <title>Gordonia phthalatica sp. nov., a di-n-butyl phthalate-degrading bacterium isolated from activated sludge.</title>
        <authorList>
            <person name="Jin D."/>
            <person name="Kong X."/>
            <person name="Jia M."/>
            <person name="Yu X."/>
            <person name="Wang X."/>
            <person name="Zhuang X."/>
            <person name="Deng Y."/>
            <person name="Bai Z."/>
        </authorList>
    </citation>
    <scope>NUCLEOTIDE SEQUENCE [LARGE SCALE GENOMIC DNA]</scope>
    <source>
        <strain evidence="5 6">QH-11</strain>
    </source>
</reference>
<dbReference type="PANTHER" id="PTHR33204:SF18">
    <property type="entry name" value="TRANSCRIPTIONAL REGULATORY PROTEIN"/>
    <property type="match status" value="1"/>
</dbReference>
<dbReference type="Proteomes" id="UP000063789">
    <property type="component" value="Chromosome"/>
</dbReference>
<dbReference type="InterPro" id="IPR036390">
    <property type="entry name" value="WH_DNA-bd_sf"/>
</dbReference>
<evidence type="ECO:0000256" key="3">
    <source>
        <dbReference type="ARBA" id="ARBA00023163"/>
    </source>
</evidence>
<name>A0A0N9NF70_9ACTN</name>
<evidence type="ECO:0000256" key="2">
    <source>
        <dbReference type="ARBA" id="ARBA00023125"/>
    </source>
</evidence>
<reference evidence="6" key="1">
    <citation type="submission" date="2015-06" db="EMBL/GenBank/DDBJ databases">
        <title>Complete genome sequence and metabolic analysis of phthalate degradation pathway in Gordonia sp. QH-11.</title>
        <authorList>
            <person name="Jin D."/>
            <person name="Kong X."/>
            <person name="Bai Z."/>
        </authorList>
    </citation>
    <scope>NUCLEOTIDE SEQUENCE [LARGE SCALE GENOMIC DNA]</scope>
    <source>
        <strain evidence="6">QH-11</strain>
    </source>
</reference>
<dbReference type="OrthoDB" id="5183359at2"/>
<feature type="domain" description="HTH hxlR-type" evidence="4">
    <location>
        <begin position="18"/>
        <end position="117"/>
    </location>
</feature>
<keyword evidence="6" id="KW-1185">Reference proteome</keyword>
<evidence type="ECO:0000313" key="6">
    <source>
        <dbReference type="Proteomes" id="UP000063789"/>
    </source>
</evidence>
<keyword evidence="1" id="KW-0805">Transcription regulation</keyword>
<sequence>MKISVNDAVRPGPPGLAEPNAIARGLGVLGDEWSLHLLRAAHLGATRFSQFQAELAISAASLTTRLTLLSEAGLLARRIYQDNPIRAEYILTARGAATWPILLAIWDWERTWGGERAVALPLRRHALCNREFRPRMMCATCGEPAELSTVRAIWGPAGGWARSLPHTGTRRRASAPRTPEEFPSTMTVFGNRWSAVVVGAVFQGIRRYADFESALRIPPNVLAERLRVLVEQGFVETAKRGSGRSEYRLTSKGAAFFPVVALTLLWSDHWFADADGPAMNWQHLDHDFAARLVCDRCGAGLAAEAIEVVPVTSRGARRDE</sequence>
<dbReference type="PATRIC" id="fig|1136941.3.peg.3860"/>
<dbReference type="Gene3D" id="1.10.10.10">
    <property type="entry name" value="Winged helix-like DNA-binding domain superfamily/Winged helix DNA-binding domain"/>
    <property type="match status" value="2"/>
</dbReference>
<dbReference type="STRING" id="1136941.ACH46_18865"/>
<organism evidence="5 6">
    <name type="scientific">Gordonia phthalatica</name>
    <dbReference type="NCBI Taxonomy" id="1136941"/>
    <lineage>
        <taxon>Bacteria</taxon>
        <taxon>Bacillati</taxon>
        <taxon>Actinomycetota</taxon>
        <taxon>Actinomycetes</taxon>
        <taxon>Mycobacteriales</taxon>
        <taxon>Gordoniaceae</taxon>
        <taxon>Gordonia</taxon>
    </lineage>
</organism>
<feature type="domain" description="HTH hxlR-type" evidence="4">
    <location>
        <begin position="178"/>
        <end position="275"/>
    </location>
</feature>
<dbReference type="PROSITE" id="PS51118">
    <property type="entry name" value="HTH_HXLR"/>
    <property type="match status" value="2"/>
</dbReference>
<dbReference type="GO" id="GO:0003677">
    <property type="term" value="F:DNA binding"/>
    <property type="evidence" value="ECO:0007669"/>
    <property type="project" value="UniProtKB-KW"/>
</dbReference>
<accession>A0A0N9NF70</accession>